<feature type="region of interest" description="Disordered" evidence="2">
    <location>
        <begin position="721"/>
        <end position="776"/>
    </location>
</feature>
<dbReference type="InterPro" id="IPR022577">
    <property type="entry name" value="TBCD_C"/>
</dbReference>
<evidence type="ECO:0000313" key="6">
    <source>
        <dbReference type="EMBL" id="EGD78176.1"/>
    </source>
</evidence>
<name>F2UM27_SALR5</name>
<dbReference type="KEGG" id="sre:PTSG_09052"/>
<dbReference type="Pfam" id="PF23579">
    <property type="entry name" value="ARM_TBCD"/>
    <property type="match status" value="1"/>
</dbReference>
<dbReference type="STRING" id="946362.F2UM27"/>
<proteinExistence type="predicted"/>
<dbReference type="PANTHER" id="PTHR12658">
    <property type="entry name" value="BETA-TUBULIN COFACTOR D"/>
    <property type="match status" value="1"/>
</dbReference>
<feature type="region of interest" description="Disordered" evidence="2">
    <location>
        <begin position="1294"/>
        <end position="1321"/>
    </location>
</feature>
<feature type="compositionally biased region" description="Acidic residues" evidence="2">
    <location>
        <begin position="332"/>
        <end position="358"/>
    </location>
</feature>
<dbReference type="InterPro" id="IPR033162">
    <property type="entry name" value="TBCD"/>
</dbReference>
<keyword evidence="1" id="KW-0143">Chaperone</keyword>
<keyword evidence="7" id="KW-1185">Reference proteome</keyword>
<dbReference type="OMA" id="CKALIFE"/>
<feature type="transmembrane region" description="Helical" evidence="3">
    <location>
        <begin position="144"/>
        <end position="163"/>
    </location>
</feature>
<dbReference type="SUPFAM" id="SSF48371">
    <property type="entry name" value="ARM repeat"/>
    <property type="match status" value="1"/>
</dbReference>
<dbReference type="GeneID" id="16070407"/>
<evidence type="ECO:0000256" key="1">
    <source>
        <dbReference type="ARBA" id="ARBA00023186"/>
    </source>
</evidence>
<dbReference type="GO" id="GO:0016328">
    <property type="term" value="C:lateral plasma membrane"/>
    <property type="evidence" value="ECO:0007669"/>
    <property type="project" value="TreeGrafter"/>
</dbReference>
<evidence type="ECO:0000259" key="4">
    <source>
        <dbReference type="Pfam" id="PF12612"/>
    </source>
</evidence>
<dbReference type="PANTHER" id="PTHR12658:SF0">
    <property type="entry name" value="TUBULIN-SPECIFIC CHAPERONE D"/>
    <property type="match status" value="1"/>
</dbReference>
<gene>
    <name evidence="6" type="ORF">PTSG_09052</name>
</gene>
<dbReference type="Pfam" id="PF12612">
    <property type="entry name" value="TFCD_C"/>
    <property type="match status" value="1"/>
</dbReference>
<feature type="compositionally biased region" description="Low complexity" evidence="2">
    <location>
        <begin position="732"/>
        <end position="762"/>
    </location>
</feature>
<feature type="domain" description="Tubulin-folding cofactor D C-terminal" evidence="4">
    <location>
        <begin position="992"/>
        <end position="1193"/>
    </location>
</feature>
<dbReference type="OrthoDB" id="10253476at2759"/>
<feature type="compositionally biased region" description="Low complexity" evidence="2">
    <location>
        <begin position="1296"/>
        <end position="1306"/>
    </location>
</feature>
<keyword evidence="3" id="KW-0472">Membrane</keyword>
<dbReference type="GO" id="GO:0070830">
    <property type="term" value="P:bicellular tight junction assembly"/>
    <property type="evidence" value="ECO:0007669"/>
    <property type="project" value="TreeGrafter"/>
</dbReference>
<evidence type="ECO:0000313" key="7">
    <source>
        <dbReference type="Proteomes" id="UP000007799"/>
    </source>
</evidence>
<evidence type="ECO:0000256" key="3">
    <source>
        <dbReference type="SAM" id="Phobius"/>
    </source>
</evidence>
<dbReference type="InterPro" id="IPR016024">
    <property type="entry name" value="ARM-type_fold"/>
</dbReference>
<dbReference type="RefSeq" id="XP_004989852.1">
    <property type="nucleotide sequence ID" value="XM_004989795.1"/>
</dbReference>
<keyword evidence="3" id="KW-0812">Transmembrane</keyword>
<dbReference type="Gene3D" id="1.25.10.10">
    <property type="entry name" value="Leucine-rich Repeat Variant"/>
    <property type="match status" value="2"/>
</dbReference>
<evidence type="ECO:0000256" key="2">
    <source>
        <dbReference type="SAM" id="MobiDB-lite"/>
    </source>
</evidence>
<dbReference type="EMBL" id="GL832981">
    <property type="protein sequence ID" value="EGD78176.1"/>
    <property type="molecule type" value="Genomic_DNA"/>
</dbReference>
<accession>F2UM27</accession>
<dbReference type="Proteomes" id="UP000007799">
    <property type="component" value="Unassembled WGS sequence"/>
</dbReference>
<sequence>MMERPEDADEQKKKQVRLAGLVDRLCSFTSFEEGDDDTEDTTATPATLAAQIEDVLQEYQEQPQLLDANLEPMVSSLLGMIKDGKCVNSDHEDAIFRILYFFTKVRGYKTIMRCFSHEATDLILVLERIEAEETTDHARWQHRYILLLWLALISLLPFDIAVFDEKKGGKTLPQRVLHICTTYLGSPDKGRDGAAQAAGRFFSRPDMVHTELEGFIEWCEHTLASTDDLDRDPAVVGVMTALPALFKFAQREAILPYADRILAVVHRHHLMTNANTLVRKLSTKLVQRVGMSHLPPRVASWRYQRGMRSLMSNLQQQQQQQQQQASSLAGDDNNDDDDDVGHDDDDGESGDGDDDEVDVPEAIEDVLDLLLTGLGDKDTIVRWSSAKGVGRITGRLPKHFADEVVESLQGLFTYHEADTSWHGGCLALAELARRGLLLPARLTQVVPVVVRALGYDVLRGACSVGTHVRDAACYVCWAFARAYAPEVLQPHVHVLASNLLVTAVFDRENNVRRAASAALQENVGRLGTIPHGIDIVTTADYFAVGNRKNAYLDVAVQVAQHDEYKQPLVNHLAQVKLSHWDEDVRQLAADAIVKLSPHARAHVVDAFTSTVLPNTLSIDLNTRQGAVFGVGACMLGLSPPAPTWDETDLAHRTAYVASQHAAFTSTFQPIHVARVQSLLSDLESAKYTHGLGGALVRKACAATIQRLALAGFPVIPISGSHDGRGGSDGNNAAPATAEASTPTTTGTAQASASTTTGTTATPIPVGQQPLPPSASSSARAVPEFSCAAMLESAVLSSWFDFALQGFEDADEDTRARSIAAVLQLCQSYYASCEEGLQVLRDAVLPRLVAKVVHPHALRPQARAAAARVLGDLPARLLLDTHEKVLGALGVAARALDEEANAAVALRHAALHSITTLLRRACREQALRPLLSSSSIVRPALRVFLSSLDDYTITSRGDVGSTVRLQAITALGEVLPLLLPLTPSLAACTSLLHECVAGLLKQLAEKLDRLRSEAGNALVRVADACKQHITQQQGKECTDEKPQDDKQMRSDLAAVCDHIMSQPTPLDWSAAHITFPIVVQLLRLPSIQRPLLNGLVVSVGGLTESLVHASSQALIAFFFSIHDDVKAGIMSAMVDLLRANMADDLVVIPLLKTCDTLIANACLDSLIASPRTGFALEMYELVKKQLSKCTNVQKIIQCIHVCCGLLSFDNCFKKSMATLGMCLCNRYPRVRRVTCESLYVALLGLDRPYIQPAAKEQCIQILITTEWDGDITFARQQRNAICDLVGIPKPKLKKTAAKQQQRQQQPKNELDSYQDLVDRAGY</sequence>
<dbReference type="GO" id="GO:0000226">
    <property type="term" value="P:microtubule cytoskeleton organization"/>
    <property type="evidence" value="ECO:0007669"/>
    <property type="project" value="TreeGrafter"/>
</dbReference>
<dbReference type="InterPro" id="IPR058033">
    <property type="entry name" value="ARM_TBCD_2nd"/>
</dbReference>
<dbReference type="FunCoup" id="F2UM27">
    <property type="interactions" value="1042"/>
</dbReference>
<dbReference type="GO" id="GO:0048487">
    <property type="term" value="F:beta-tubulin binding"/>
    <property type="evidence" value="ECO:0007669"/>
    <property type="project" value="InterPro"/>
</dbReference>
<reference evidence="6" key="1">
    <citation type="submission" date="2009-08" db="EMBL/GenBank/DDBJ databases">
        <title>Annotation of Salpingoeca rosetta.</title>
        <authorList>
            <consortium name="The Broad Institute Genome Sequencing Platform"/>
            <person name="Russ C."/>
            <person name="Cuomo C."/>
            <person name="Burger G."/>
            <person name="Gray M.W."/>
            <person name="Holland P.W.H."/>
            <person name="King N."/>
            <person name="Lang F.B.F."/>
            <person name="Roger A.J."/>
            <person name="Ruiz-Trillo I."/>
            <person name="Young S.K."/>
            <person name="Zeng Q."/>
            <person name="Gargeya S."/>
            <person name="Alvarado L."/>
            <person name="Berlin A."/>
            <person name="Chapman S.B."/>
            <person name="Chen Z."/>
            <person name="Freedman E."/>
            <person name="Gellesch M."/>
            <person name="Goldberg J."/>
            <person name="Griggs A."/>
            <person name="Gujja S."/>
            <person name="Heilman E."/>
            <person name="Heiman D."/>
            <person name="Howarth C."/>
            <person name="Mehta T."/>
            <person name="Neiman D."/>
            <person name="Pearson M."/>
            <person name="Roberts A."/>
            <person name="Saif S."/>
            <person name="Shea T."/>
            <person name="Shenoy N."/>
            <person name="Sisk P."/>
            <person name="Stolte C."/>
            <person name="Sykes S."/>
            <person name="White J."/>
            <person name="Yandava C."/>
            <person name="Haas B."/>
            <person name="Nusbaum C."/>
            <person name="Birren B."/>
        </authorList>
    </citation>
    <scope>NUCLEOTIDE SEQUENCE [LARGE SCALE GENOMIC DNA]</scope>
    <source>
        <strain evidence="6">ATCC 50818</strain>
    </source>
</reference>
<protein>
    <submittedName>
        <fullName evidence="6">Uncharacterized protein</fullName>
    </submittedName>
</protein>
<evidence type="ECO:0000259" key="5">
    <source>
        <dbReference type="Pfam" id="PF25767"/>
    </source>
</evidence>
<feature type="region of interest" description="Disordered" evidence="2">
    <location>
        <begin position="312"/>
        <end position="358"/>
    </location>
</feature>
<dbReference type="InterPro" id="IPR011989">
    <property type="entry name" value="ARM-like"/>
</dbReference>
<dbReference type="GO" id="GO:0034333">
    <property type="term" value="P:adherens junction assembly"/>
    <property type="evidence" value="ECO:0007669"/>
    <property type="project" value="TreeGrafter"/>
</dbReference>
<dbReference type="GO" id="GO:0007021">
    <property type="term" value="P:tubulin complex assembly"/>
    <property type="evidence" value="ECO:0007669"/>
    <property type="project" value="InterPro"/>
</dbReference>
<keyword evidence="3" id="KW-1133">Transmembrane helix</keyword>
<feature type="domain" description="Tubulin-folding cofactor D ARM repeats" evidence="5">
    <location>
        <begin position="277"/>
        <end position="533"/>
    </location>
</feature>
<dbReference type="Pfam" id="PF25767">
    <property type="entry name" value="ARM_TBCD_2nd"/>
    <property type="match status" value="1"/>
</dbReference>
<dbReference type="GO" id="GO:0007023">
    <property type="term" value="P:post-chaperonin tubulin folding pathway"/>
    <property type="evidence" value="ECO:0007669"/>
    <property type="project" value="InterPro"/>
</dbReference>
<dbReference type="InParanoid" id="F2UM27"/>
<dbReference type="eggNOG" id="KOG1943">
    <property type="taxonomic scope" value="Eukaryota"/>
</dbReference>
<dbReference type="GO" id="GO:0005096">
    <property type="term" value="F:GTPase activator activity"/>
    <property type="evidence" value="ECO:0007669"/>
    <property type="project" value="InterPro"/>
</dbReference>
<feature type="compositionally biased region" description="Low complexity" evidence="2">
    <location>
        <begin position="315"/>
        <end position="324"/>
    </location>
</feature>
<organism evidence="7">
    <name type="scientific">Salpingoeca rosetta (strain ATCC 50818 / BSB-021)</name>
    <dbReference type="NCBI Taxonomy" id="946362"/>
    <lineage>
        <taxon>Eukaryota</taxon>
        <taxon>Choanoflagellata</taxon>
        <taxon>Craspedida</taxon>
        <taxon>Salpingoecidae</taxon>
        <taxon>Salpingoeca</taxon>
    </lineage>
</organism>